<evidence type="ECO:0000313" key="3">
    <source>
        <dbReference type="EMBL" id="PSN90942.1"/>
    </source>
</evidence>
<dbReference type="GO" id="GO:0016810">
    <property type="term" value="F:hydrolase activity, acting on carbon-nitrogen (but not peptide) bonds"/>
    <property type="evidence" value="ECO:0007669"/>
    <property type="project" value="InterPro"/>
</dbReference>
<dbReference type="Proteomes" id="UP000240322">
    <property type="component" value="Unassembled WGS sequence"/>
</dbReference>
<gene>
    <name evidence="3" type="ORF">B9Q03_05600</name>
</gene>
<comment type="caution">
    <text evidence="3">The sequence shown here is derived from an EMBL/GenBank/DDBJ whole genome shotgun (WGS) entry which is preliminary data.</text>
</comment>
<evidence type="ECO:0000259" key="2">
    <source>
        <dbReference type="Pfam" id="PF01979"/>
    </source>
</evidence>
<dbReference type="SUPFAM" id="SSF51556">
    <property type="entry name" value="Metallo-dependent hydrolases"/>
    <property type="match status" value="1"/>
</dbReference>
<dbReference type="SUPFAM" id="SSF51338">
    <property type="entry name" value="Composite domain of metallo-dependent hydrolases"/>
    <property type="match status" value="1"/>
</dbReference>
<dbReference type="InterPro" id="IPR006680">
    <property type="entry name" value="Amidohydro-rel"/>
</dbReference>
<dbReference type="Gene3D" id="3.20.20.140">
    <property type="entry name" value="Metal-dependent hydrolases"/>
    <property type="match status" value="1"/>
</dbReference>
<proteinExistence type="predicted"/>
<accession>A0A2R6AX20</accession>
<keyword evidence="1" id="KW-0378">Hydrolase</keyword>
<dbReference type="InterPro" id="IPR050287">
    <property type="entry name" value="MTA/SAH_deaminase"/>
</dbReference>
<name>A0A2R6AX20_9ARCH</name>
<feature type="domain" description="Amidohydrolase-related" evidence="2">
    <location>
        <begin position="54"/>
        <end position="403"/>
    </location>
</feature>
<dbReference type="EMBL" id="NEXE01000041">
    <property type="protein sequence ID" value="PSN90942.1"/>
    <property type="molecule type" value="Genomic_DNA"/>
</dbReference>
<dbReference type="InterPro" id="IPR032466">
    <property type="entry name" value="Metal_Hydrolase"/>
</dbReference>
<protein>
    <recommendedName>
        <fullName evidence="2">Amidohydrolase-related domain-containing protein</fullName>
    </recommendedName>
</protein>
<dbReference type="Gene3D" id="2.30.40.10">
    <property type="entry name" value="Urease, subunit C, domain 1"/>
    <property type="match status" value="1"/>
</dbReference>
<dbReference type="PANTHER" id="PTHR43794:SF11">
    <property type="entry name" value="AMIDOHYDROLASE-RELATED DOMAIN-CONTAINING PROTEIN"/>
    <property type="match status" value="1"/>
</dbReference>
<reference evidence="3 4" key="1">
    <citation type="submission" date="2017-04" db="EMBL/GenBank/DDBJ databases">
        <title>Novel microbial lineages endemic to geothermal iron-oxide mats fill important gaps in the evolutionary history of Archaea.</title>
        <authorList>
            <person name="Jay Z.J."/>
            <person name="Beam J.P."/>
            <person name="Dlakic M."/>
            <person name="Rusch D.B."/>
            <person name="Kozubal M.A."/>
            <person name="Inskeep W.P."/>
        </authorList>
    </citation>
    <scope>NUCLEOTIDE SEQUENCE [LARGE SCALE GENOMIC DNA]</scope>
    <source>
        <strain evidence="3">OSP_D</strain>
    </source>
</reference>
<evidence type="ECO:0000313" key="4">
    <source>
        <dbReference type="Proteomes" id="UP000240322"/>
    </source>
</evidence>
<dbReference type="AlphaFoldDB" id="A0A2R6AX20"/>
<evidence type="ECO:0000256" key="1">
    <source>
        <dbReference type="ARBA" id="ARBA00022801"/>
    </source>
</evidence>
<dbReference type="PANTHER" id="PTHR43794">
    <property type="entry name" value="AMINOHYDROLASE SSNA-RELATED"/>
    <property type="match status" value="1"/>
</dbReference>
<dbReference type="InterPro" id="IPR011059">
    <property type="entry name" value="Metal-dep_hydrolase_composite"/>
</dbReference>
<dbReference type="Pfam" id="PF01979">
    <property type="entry name" value="Amidohydro_1"/>
    <property type="match status" value="1"/>
</dbReference>
<organism evidence="3 4">
    <name type="scientific">Candidatus Marsarchaeota G2 archaeon OSP_D</name>
    <dbReference type="NCBI Taxonomy" id="1978157"/>
    <lineage>
        <taxon>Archaea</taxon>
        <taxon>Candidatus Marsarchaeota</taxon>
        <taxon>Candidatus Marsarchaeota group 2</taxon>
    </lineage>
</organism>
<sequence>MTLLIRNPLAITSDGKVSRVNVFVEDERIQFISQDTPPFGSKRGEVIEGEGKLLLPGLINAHIHTEETLWMNMIPDTVPHIPWFNEYTLPYYHSLTEEDAYWSTLLSHALMLLCGVTCCADSANLWPDADAKAASRSGIRFYVGIWASDLSGTLSKDTAKCLEDVEKHLKKYSGRGRLRGMASVIGSNTCSDELYFEAARLAARYDTPITSHESSGHEDVIQSLKRTGERPIEHLVKIGFLTRRTIISHATDITSSEVNSLKATGAGVALCPATELKKGKGLHAYGRLTEIVRLGVRYCAATDNANSSNSLNPMRAAGLLALLVKDLSLDPSIFTARDALRSITEYPADLLGLNAGRLEVGSLADLALYDASNAYLSLGDPVQGMVYCDPPRVVDVVVNGELVVSGGGLTRLNLEEILREARSRAESIARRMGVLG</sequence>